<name>A0ABS6B3E4_9NOCA</name>
<feature type="domain" description="AB hydrolase-1" evidence="2">
    <location>
        <begin position="157"/>
        <end position="349"/>
    </location>
</feature>
<proteinExistence type="inferred from homology"/>
<reference evidence="3 4" key="1">
    <citation type="submission" date="2021-06" db="EMBL/GenBank/DDBJ databases">
        <title>Actinomycetes sequencing.</title>
        <authorList>
            <person name="Shan Q."/>
        </authorList>
    </citation>
    <scope>NUCLEOTIDE SEQUENCE [LARGE SCALE GENOMIC DNA]</scope>
    <source>
        <strain evidence="3 4">NEAU-G5</strain>
    </source>
</reference>
<dbReference type="SUPFAM" id="SSF53474">
    <property type="entry name" value="alpha/beta-Hydrolases"/>
    <property type="match status" value="1"/>
</dbReference>
<dbReference type="RefSeq" id="WP_215919356.1">
    <property type="nucleotide sequence ID" value="NZ_JAHKNI010000007.1"/>
</dbReference>
<dbReference type="PRINTS" id="PR00111">
    <property type="entry name" value="ABHYDROLASE"/>
</dbReference>
<dbReference type="Gene3D" id="3.40.50.1820">
    <property type="entry name" value="alpha/beta hydrolase"/>
    <property type="match status" value="1"/>
</dbReference>
<dbReference type="InterPro" id="IPR029058">
    <property type="entry name" value="AB_hydrolase_fold"/>
</dbReference>
<sequence length="407" mass="45305">MSSTLSVSTLPAREELDRRLAALPIGYHDLHPDASVNYQMNRFYSWVGGPTMLSEMREAVAGVDDYPTFARIFLGLGEKALSAGENLKGAAYIRIAEFFLPTGDDRKLPTRDRFVRTVLDHYRVPAESHGRIPFQQGWLSAYRFTPAESLGTIVVFGGFDSYIEEWLAAGLALRDAGYDVVLFEGPGQGATLEEAHVPFQADWQTPVAAVLDFYDLDDVTLMGFSMGGGLVLRAAAHEPRVRRTVSYGVMTSFLDVNLHIFPESVRAQLLSWLDNGDAAELDDFMSKAAAQSLLLEWAIEQGKHTTATDTTFEMFQTYRDYETASISARVTQDVLLLHGNEDHYIPNQHFVDQVALLTATSSLTARVFTRHEQAQNHCQVGNFGLALRTIIDWLDSLRRRDDALAAS</sequence>
<dbReference type="InterPro" id="IPR000073">
    <property type="entry name" value="AB_hydrolase_1"/>
</dbReference>
<keyword evidence="3" id="KW-0378">Hydrolase</keyword>
<dbReference type="PANTHER" id="PTHR22946:SF12">
    <property type="entry name" value="CONIDIAL PIGMENT BIOSYNTHESIS PROTEIN AYG1 (AFU_ORTHOLOGUE AFUA_2G17550)"/>
    <property type="match status" value="1"/>
</dbReference>
<gene>
    <name evidence="3" type="ORF">KO481_22430</name>
</gene>
<protein>
    <submittedName>
        <fullName evidence="3">Alpha/beta hydrolase</fullName>
    </submittedName>
</protein>
<dbReference type="EMBL" id="JAHKNI010000007">
    <property type="protein sequence ID" value="MBU3064276.1"/>
    <property type="molecule type" value="Genomic_DNA"/>
</dbReference>
<evidence type="ECO:0000313" key="4">
    <source>
        <dbReference type="Proteomes" id="UP000733379"/>
    </source>
</evidence>
<dbReference type="Proteomes" id="UP000733379">
    <property type="component" value="Unassembled WGS sequence"/>
</dbReference>
<dbReference type="Pfam" id="PF00561">
    <property type="entry name" value="Abhydrolase_1"/>
    <property type="match status" value="1"/>
</dbReference>
<comment type="caution">
    <text evidence="3">The sequence shown here is derived from an EMBL/GenBank/DDBJ whole genome shotgun (WGS) entry which is preliminary data.</text>
</comment>
<accession>A0ABS6B3E4</accession>
<dbReference type="GO" id="GO:0016787">
    <property type="term" value="F:hydrolase activity"/>
    <property type="evidence" value="ECO:0007669"/>
    <property type="project" value="UniProtKB-KW"/>
</dbReference>
<dbReference type="InterPro" id="IPR050261">
    <property type="entry name" value="FrsA_esterase"/>
</dbReference>
<organism evidence="3 4">
    <name type="scientific">Nocardia albiluteola</name>
    <dbReference type="NCBI Taxonomy" id="2842303"/>
    <lineage>
        <taxon>Bacteria</taxon>
        <taxon>Bacillati</taxon>
        <taxon>Actinomycetota</taxon>
        <taxon>Actinomycetes</taxon>
        <taxon>Mycobacteriales</taxon>
        <taxon>Nocardiaceae</taxon>
        <taxon>Nocardia</taxon>
    </lineage>
</organism>
<evidence type="ECO:0000313" key="3">
    <source>
        <dbReference type="EMBL" id="MBU3064276.1"/>
    </source>
</evidence>
<evidence type="ECO:0000259" key="2">
    <source>
        <dbReference type="Pfam" id="PF00561"/>
    </source>
</evidence>
<dbReference type="PANTHER" id="PTHR22946">
    <property type="entry name" value="DIENELACTONE HYDROLASE DOMAIN-CONTAINING PROTEIN-RELATED"/>
    <property type="match status" value="1"/>
</dbReference>
<evidence type="ECO:0000256" key="1">
    <source>
        <dbReference type="ARBA" id="ARBA00038115"/>
    </source>
</evidence>
<comment type="similarity">
    <text evidence="1">Belongs to the AB hydrolase superfamily. FUS2 hydrolase family.</text>
</comment>
<keyword evidence="4" id="KW-1185">Reference proteome</keyword>